<name>A0A380EG06_STAAU</name>
<evidence type="ECO:0000313" key="1">
    <source>
        <dbReference type="EMBL" id="SUL33049.1"/>
    </source>
</evidence>
<gene>
    <name evidence="1" type="ORF">NCTC10702_01126</name>
</gene>
<dbReference type="GO" id="GO:0005524">
    <property type="term" value="F:ATP binding"/>
    <property type="evidence" value="ECO:0007669"/>
    <property type="project" value="UniProtKB-KW"/>
</dbReference>
<dbReference type="AlphaFoldDB" id="A0A380EG06"/>
<evidence type="ECO:0000313" key="2">
    <source>
        <dbReference type="Proteomes" id="UP000254116"/>
    </source>
</evidence>
<sequence length="49" mass="5729">MAILEVKQLTKIYGTKKMAQEVLRDINMSIEEGELLLLWVPLDLGKRHY</sequence>
<dbReference type="EMBL" id="UHBY01000003">
    <property type="protein sequence ID" value="SUL33049.1"/>
    <property type="molecule type" value="Genomic_DNA"/>
</dbReference>
<organism evidence="1 2">
    <name type="scientific">Staphylococcus aureus</name>
    <dbReference type="NCBI Taxonomy" id="1280"/>
    <lineage>
        <taxon>Bacteria</taxon>
        <taxon>Bacillati</taxon>
        <taxon>Bacillota</taxon>
        <taxon>Bacilli</taxon>
        <taxon>Bacillales</taxon>
        <taxon>Staphylococcaceae</taxon>
        <taxon>Staphylococcus</taxon>
    </lineage>
</organism>
<keyword evidence="1" id="KW-0547">Nucleotide-binding</keyword>
<reference evidence="1 2" key="1">
    <citation type="submission" date="2018-06" db="EMBL/GenBank/DDBJ databases">
        <authorList>
            <consortium name="Pathogen Informatics"/>
            <person name="Doyle S."/>
        </authorList>
    </citation>
    <scope>NUCLEOTIDE SEQUENCE [LARGE SCALE GENOMIC DNA]</scope>
    <source>
        <strain evidence="1 2">NCTC10702</strain>
    </source>
</reference>
<accession>A0A380EG06</accession>
<dbReference type="Proteomes" id="UP000254116">
    <property type="component" value="Unassembled WGS sequence"/>
</dbReference>
<protein>
    <submittedName>
        <fullName evidence="1">ABC transporter ATP-binding protein VraF</fullName>
    </submittedName>
</protein>
<keyword evidence="1" id="KW-0067">ATP-binding</keyword>
<proteinExistence type="predicted"/>